<evidence type="ECO:0000259" key="6">
    <source>
        <dbReference type="PROSITE" id="PS51005"/>
    </source>
</evidence>
<evidence type="ECO:0000256" key="1">
    <source>
        <dbReference type="ARBA" id="ARBA00023015"/>
    </source>
</evidence>
<keyword evidence="3" id="KW-0804">Transcription</keyword>
<feature type="domain" description="NAC" evidence="6">
    <location>
        <begin position="11"/>
        <end position="152"/>
    </location>
</feature>
<keyword evidence="1" id="KW-0805">Transcription regulation</keyword>
<accession>V4KPZ1</accession>
<reference evidence="7 8" key="1">
    <citation type="journal article" date="2013" name="Front. Plant Sci.">
        <title>The Reference Genome of the Halophytic Plant Eutrema salsugineum.</title>
        <authorList>
            <person name="Yang R."/>
            <person name="Jarvis D.E."/>
            <person name="Chen H."/>
            <person name="Beilstein M.A."/>
            <person name="Grimwood J."/>
            <person name="Jenkins J."/>
            <person name="Shu S."/>
            <person name="Prochnik S."/>
            <person name="Xin M."/>
            <person name="Ma C."/>
            <person name="Schmutz J."/>
            <person name="Wing R.A."/>
            <person name="Mitchell-Olds T."/>
            <person name="Schumaker K.S."/>
            <person name="Wang X."/>
        </authorList>
    </citation>
    <scope>NUCLEOTIDE SEQUENCE [LARGE SCALE GENOMIC DNA]</scope>
</reference>
<dbReference type="PANTHER" id="PTHR31124:SF8">
    <property type="entry name" value="NAC DOMAIN-CONTAINING PROTEIN"/>
    <property type="match status" value="1"/>
</dbReference>
<evidence type="ECO:0000313" key="8">
    <source>
        <dbReference type="Proteomes" id="UP000030689"/>
    </source>
</evidence>
<sequence length="422" mass="49614">MEEDHSVLSVDDDDQRIEPADEVIISYYLNMMINNGKSWPSHFFRDVYGHVYNRNPWIFFNAQSPNYLIFVQTRTEACGRTDDGCGSGCWRIIGRDKVIKSEETGKFLGFKKILKFCEKEKNRSEKRIWVMEEYRLVIKRKQNQVICKIRLLPSRKVSSLLAKHFSFLDNRNDWLSDFFVPWRLIRYSFQHYEIFFFFLFNPINRISSLKEEGMGDHSVSSEGMGENSVSSEGMGENSVSFEDDDDQIEQAEEQGMKVEYYISSSEDDDERIPATDERVISHHLNMMINDSWPHEYVYDLNSWTTFNNTPNPNYMVFVKSRTEASGRTDDGCGAGCWRIIGRDKLIKSEETGKILGFKRILKFCDKEMNRSEERIWVMEEFRLFDKRKQDQVMCTIELLHLPKVSALLAKHFSFLPKKMMLG</sequence>
<dbReference type="Proteomes" id="UP000030689">
    <property type="component" value="Unassembled WGS sequence"/>
</dbReference>
<dbReference type="Pfam" id="PF02365">
    <property type="entry name" value="NAM"/>
    <property type="match status" value="2"/>
</dbReference>
<gene>
    <name evidence="7" type="ORF">EUTSA_v10024006mg</name>
</gene>
<evidence type="ECO:0000256" key="4">
    <source>
        <dbReference type="ARBA" id="ARBA00023242"/>
    </source>
</evidence>
<dbReference type="SUPFAM" id="SSF101941">
    <property type="entry name" value="NAC domain"/>
    <property type="match status" value="2"/>
</dbReference>
<evidence type="ECO:0000256" key="2">
    <source>
        <dbReference type="ARBA" id="ARBA00023125"/>
    </source>
</evidence>
<keyword evidence="2" id="KW-0238">DNA-binding</keyword>
<dbReference type="InterPro" id="IPR036093">
    <property type="entry name" value="NAC_dom_sf"/>
</dbReference>
<dbReference type="GO" id="GO:0003677">
    <property type="term" value="F:DNA binding"/>
    <property type="evidence" value="ECO:0007669"/>
    <property type="project" value="UniProtKB-KW"/>
</dbReference>
<evidence type="ECO:0000256" key="3">
    <source>
        <dbReference type="ARBA" id="ARBA00023163"/>
    </source>
</evidence>
<dbReference type="EMBL" id="KI517881">
    <property type="protein sequence ID" value="ESQ29458.1"/>
    <property type="molecule type" value="Genomic_DNA"/>
</dbReference>
<dbReference type="KEGG" id="eus:EUTSA_v10024006mg"/>
<dbReference type="AlphaFoldDB" id="V4KPZ1"/>
<dbReference type="InterPro" id="IPR003441">
    <property type="entry name" value="NAC-dom"/>
</dbReference>
<organism evidence="7 8">
    <name type="scientific">Eutrema salsugineum</name>
    <name type="common">Saltwater cress</name>
    <name type="synonym">Sisymbrium salsugineum</name>
    <dbReference type="NCBI Taxonomy" id="72664"/>
    <lineage>
        <taxon>Eukaryota</taxon>
        <taxon>Viridiplantae</taxon>
        <taxon>Streptophyta</taxon>
        <taxon>Embryophyta</taxon>
        <taxon>Tracheophyta</taxon>
        <taxon>Spermatophyta</taxon>
        <taxon>Magnoliopsida</taxon>
        <taxon>eudicotyledons</taxon>
        <taxon>Gunneridae</taxon>
        <taxon>Pentapetalae</taxon>
        <taxon>rosids</taxon>
        <taxon>malvids</taxon>
        <taxon>Brassicales</taxon>
        <taxon>Brassicaceae</taxon>
        <taxon>Eutremeae</taxon>
        <taxon>Eutrema</taxon>
    </lineage>
</organism>
<proteinExistence type="predicted"/>
<protein>
    <recommendedName>
        <fullName evidence="6">NAC domain-containing protein</fullName>
    </recommendedName>
</protein>
<dbReference type="Gene3D" id="2.170.150.80">
    <property type="entry name" value="NAC domain"/>
    <property type="match status" value="2"/>
</dbReference>
<keyword evidence="8" id="KW-1185">Reference proteome</keyword>
<name>V4KPZ1_EUTSA</name>
<dbReference type="OMA" id="FFVNRTE"/>
<keyword evidence="4" id="KW-0539">Nucleus</keyword>
<dbReference type="PANTHER" id="PTHR31124">
    <property type="entry name" value="APICAL MERISTEM FORMATION PROTEIN-RELATED-RELATED"/>
    <property type="match status" value="1"/>
</dbReference>
<dbReference type="Gramene" id="ESQ29458">
    <property type="protein sequence ID" value="ESQ29458"/>
    <property type="gene ID" value="EUTSA_v10024006mg"/>
</dbReference>
<feature type="region of interest" description="Disordered" evidence="5">
    <location>
        <begin position="214"/>
        <end position="240"/>
    </location>
</feature>
<dbReference type="PROSITE" id="PS51005">
    <property type="entry name" value="NAC"/>
    <property type="match status" value="2"/>
</dbReference>
<dbReference type="GO" id="GO:0006355">
    <property type="term" value="P:regulation of DNA-templated transcription"/>
    <property type="evidence" value="ECO:0007669"/>
    <property type="project" value="InterPro"/>
</dbReference>
<feature type="domain" description="NAC" evidence="6">
    <location>
        <begin position="266"/>
        <end position="399"/>
    </location>
</feature>
<evidence type="ECO:0000313" key="7">
    <source>
        <dbReference type="EMBL" id="ESQ29458.1"/>
    </source>
</evidence>
<evidence type="ECO:0000256" key="5">
    <source>
        <dbReference type="SAM" id="MobiDB-lite"/>
    </source>
</evidence>